<dbReference type="Gene3D" id="3.30.450.40">
    <property type="match status" value="2"/>
</dbReference>
<keyword evidence="3" id="KW-1185">Reference proteome</keyword>
<dbReference type="InterPro" id="IPR029016">
    <property type="entry name" value="GAF-like_dom_sf"/>
</dbReference>
<reference evidence="2 3" key="1">
    <citation type="submission" date="2019-08" db="EMBL/GenBank/DDBJ databases">
        <title>Bacterial whole genome sequence for Glaciihabitans sp. CHu50b-6-2.</title>
        <authorList>
            <person name="Jin L."/>
        </authorList>
    </citation>
    <scope>NUCLEOTIDE SEQUENCE [LARGE SCALE GENOMIC DNA]</scope>
    <source>
        <strain evidence="2 3">CHu50b-6-2</strain>
    </source>
</reference>
<feature type="domain" description="GAF" evidence="1">
    <location>
        <begin position="82"/>
        <end position="224"/>
    </location>
</feature>
<dbReference type="InterPro" id="IPR003018">
    <property type="entry name" value="GAF"/>
</dbReference>
<dbReference type="Proteomes" id="UP000321379">
    <property type="component" value="Unassembled WGS sequence"/>
</dbReference>
<protein>
    <submittedName>
        <fullName evidence="2">GAF domain-containing protein</fullName>
    </submittedName>
</protein>
<accession>A0A5C8UW90</accession>
<evidence type="ECO:0000313" key="2">
    <source>
        <dbReference type="EMBL" id="TXN31897.1"/>
    </source>
</evidence>
<proteinExistence type="predicted"/>
<evidence type="ECO:0000313" key="3">
    <source>
        <dbReference type="Proteomes" id="UP000321379"/>
    </source>
</evidence>
<dbReference type="SMART" id="SM00065">
    <property type="entry name" value="GAF"/>
    <property type="match status" value="1"/>
</dbReference>
<dbReference type="SUPFAM" id="SSF55781">
    <property type="entry name" value="GAF domain-like"/>
    <property type="match status" value="2"/>
</dbReference>
<dbReference type="Pfam" id="PF01590">
    <property type="entry name" value="GAF"/>
    <property type="match status" value="1"/>
</dbReference>
<dbReference type="EMBL" id="VRMG01000004">
    <property type="protein sequence ID" value="TXN31897.1"/>
    <property type="molecule type" value="Genomic_DNA"/>
</dbReference>
<organism evidence="2 3">
    <name type="scientific">Lacisediminihabitans profunda</name>
    <dbReference type="NCBI Taxonomy" id="2594790"/>
    <lineage>
        <taxon>Bacteria</taxon>
        <taxon>Bacillati</taxon>
        <taxon>Actinomycetota</taxon>
        <taxon>Actinomycetes</taxon>
        <taxon>Micrococcales</taxon>
        <taxon>Microbacteriaceae</taxon>
        <taxon>Lacisediminihabitans</taxon>
    </lineage>
</organism>
<name>A0A5C8UW90_9MICO</name>
<gene>
    <name evidence="2" type="ORF">FVP33_02950</name>
</gene>
<evidence type="ECO:0000259" key="1">
    <source>
        <dbReference type="SMART" id="SM00065"/>
    </source>
</evidence>
<dbReference type="AlphaFoldDB" id="A0A5C8UW90"/>
<sequence length="387" mass="40314">MWHWCLPKVGRTLEGSNPRPRWLRTVGGAVCPVAGVVVSNQLALTDDRARRRSAVGAAAIAAADARRFDSTRIDAASDDGAPLHVVLRRLVTAAVDAGGADSGALALFSPKGAVTNFVSVGRPEQVDTTGTLDSPLGIVDLVLDNPRPIRLSVPGNASGSVPELRTVESILGVPVAVGDEVLGCLYLCNHESGLFSDRDERILEEWALAAALAADHGRVLAEVRRRRDWTAISAEVASALVTSTDSEAMDLFTDRLLGLTGADFVALLQVSQVTGSLVVSAVRGLEEEDLDAAVLAVPGTRARGIFEGRHPILIDDCVEVGLSILREGALGPGMVIPLTAPSRAVSILLVARSSGAPPFGGTDLEMTADFAELATVALALATPHAAL</sequence>
<comment type="caution">
    <text evidence="2">The sequence shown here is derived from an EMBL/GenBank/DDBJ whole genome shotgun (WGS) entry which is preliminary data.</text>
</comment>